<sequence>MSSTTPPPNKKLSLEEWESMLSKVDISKKELNKLIMNYMVIEGYKDAAQAFSEEADLSTEMDLASIDLRMNVRKAVQMGNIDQAIDLVNEINPEILETNHQLYFHLQQQNLIEFIREGKVEEALDFAQEHLAKRGMENRELLEELERTMVLLLFDQKDDSPVSELLDYTHRQKTASELNAAILTSQSQAKDPKLPTLLKLLAWSQSRLKQELEFPEINDYINCELESEQS</sequence>
<dbReference type="SMART" id="SM00668">
    <property type="entry name" value="CTLH"/>
    <property type="match status" value="1"/>
</dbReference>
<dbReference type="AlphaFoldDB" id="A0A137P5M0"/>
<organism evidence="2 3">
    <name type="scientific">Conidiobolus coronatus (strain ATCC 28846 / CBS 209.66 / NRRL 28638)</name>
    <name type="common">Delacroixia coronata</name>
    <dbReference type="NCBI Taxonomy" id="796925"/>
    <lineage>
        <taxon>Eukaryota</taxon>
        <taxon>Fungi</taxon>
        <taxon>Fungi incertae sedis</taxon>
        <taxon>Zoopagomycota</taxon>
        <taxon>Entomophthoromycotina</taxon>
        <taxon>Entomophthoromycetes</taxon>
        <taxon>Entomophthorales</taxon>
        <taxon>Ancylistaceae</taxon>
        <taxon>Conidiobolus</taxon>
    </lineage>
</organism>
<dbReference type="Proteomes" id="UP000070444">
    <property type="component" value="Unassembled WGS sequence"/>
</dbReference>
<reference evidence="2 3" key="1">
    <citation type="journal article" date="2015" name="Genome Biol. Evol.">
        <title>Phylogenomic analyses indicate that early fungi evolved digesting cell walls of algal ancestors of land plants.</title>
        <authorList>
            <person name="Chang Y."/>
            <person name="Wang S."/>
            <person name="Sekimoto S."/>
            <person name="Aerts A.L."/>
            <person name="Choi C."/>
            <person name="Clum A."/>
            <person name="LaButti K.M."/>
            <person name="Lindquist E.A."/>
            <person name="Yee Ngan C."/>
            <person name="Ohm R.A."/>
            <person name="Salamov A.A."/>
            <person name="Grigoriev I.V."/>
            <person name="Spatafora J.W."/>
            <person name="Berbee M.L."/>
        </authorList>
    </citation>
    <scope>NUCLEOTIDE SEQUENCE [LARGE SCALE GENOMIC DNA]</scope>
    <source>
        <strain evidence="2 3">NRRL 28638</strain>
    </source>
</reference>
<dbReference type="SMART" id="SM00667">
    <property type="entry name" value="LisH"/>
    <property type="match status" value="1"/>
</dbReference>
<gene>
    <name evidence="2" type="ORF">CONCODRAFT_78921</name>
</gene>
<dbReference type="InterPro" id="IPR050618">
    <property type="entry name" value="Ubq-SigPath_Reg"/>
</dbReference>
<dbReference type="InterPro" id="IPR013144">
    <property type="entry name" value="CRA_dom"/>
</dbReference>
<dbReference type="Pfam" id="PF08513">
    <property type="entry name" value="LisH"/>
    <property type="match status" value="1"/>
</dbReference>
<dbReference type="EMBL" id="KQ964506">
    <property type="protein sequence ID" value="KXN70312.1"/>
    <property type="molecule type" value="Genomic_DNA"/>
</dbReference>
<dbReference type="PROSITE" id="PS50896">
    <property type="entry name" value="LISH"/>
    <property type="match status" value="1"/>
</dbReference>
<accession>A0A137P5M0</accession>
<dbReference type="OMA" id="KMILWAQ"/>
<protein>
    <recommendedName>
        <fullName evidence="1">CTLH domain-containing protein</fullName>
    </recommendedName>
</protein>
<dbReference type="PROSITE" id="PS50897">
    <property type="entry name" value="CTLH"/>
    <property type="match status" value="1"/>
</dbReference>
<dbReference type="OrthoDB" id="2415936at2759"/>
<dbReference type="InterPro" id="IPR006595">
    <property type="entry name" value="CTLH_C"/>
</dbReference>
<name>A0A137P5M0_CONC2</name>
<evidence type="ECO:0000313" key="3">
    <source>
        <dbReference type="Proteomes" id="UP000070444"/>
    </source>
</evidence>
<dbReference type="InterPro" id="IPR024964">
    <property type="entry name" value="CTLH/CRA"/>
</dbReference>
<dbReference type="Pfam" id="PF10607">
    <property type="entry name" value="CTLH"/>
    <property type="match status" value="1"/>
</dbReference>
<evidence type="ECO:0000259" key="1">
    <source>
        <dbReference type="PROSITE" id="PS50897"/>
    </source>
</evidence>
<evidence type="ECO:0000313" key="2">
    <source>
        <dbReference type="EMBL" id="KXN70312.1"/>
    </source>
</evidence>
<dbReference type="PANTHER" id="PTHR12864">
    <property type="entry name" value="RAN BINDING PROTEIN 9-RELATED"/>
    <property type="match status" value="1"/>
</dbReference>
<keyword evidence="3" id="KW-1185">Reference proteome</keyword>
<dbReference type="STRING" id="796925.A0A137P5M0"/>
<feature type="domain" description="CTLH" evidence="1">
    <location>
        <begin position="65"/>
        <end position="122"/>
    </location>
</feature>
<dbReference type="InterPro" id="IPR006594">
    <property type="entry name" value="LisH"/>
</dbReference>
<dbReference type="SMART" id="SM00757">
    <property type="entry name" value="CRA"/>
    <property type="match status" value="1"/>
</dbReference>
<proteinExistence type="predicted"/>